<accession>A0A1T4UQZ6</accession>
<name>A0A1T4UQZ6_9GAMM</name>
<organism evidence="1 2">
    <name type="scientific">Enterovibrio nigricans DSM 22720</name>
    <dbReference type="NCBI Taxonomy" id="1121868"/>
    <lineage>
        <taxon>Bacteria</taxon>
        <taxon>Pseudomonadati</taxon>
        <taxon>Pseudomonadota</taxon>
        <taxon>Gammaproteobacteria</taxon>
        <taxon>Vibrionales</taxon>
        <taxon>Vibrionaceae</taxon>
        <taxon>Enterovibrio</taxon>
    </lineage>
</organism>
<reference evidence="2" key="1">
    <citation type="submission" date="2017-02" db="EMBL/GenBank/DDBJ databases">
        <authorList>
            <person name="Varghese N."/>
            <person name="Submissions S."/>
        </authorList>
    </citation>
    <scope>NUCLEOTIDE SEQUENCE [LARGE SCALE GENOMIC DNA]</scope>
    <source>
        <strain evidence="2">DSM 22720</strain>
    </source>
</reference>
<sequence length="90" mass="10217">MLGIPTPKELDLMEALQGMPLMPCFFTDVTTFAKSHRVGRDKVLRLMDIGKIPEIDNDDGGKRYIDMLELAIRIRTKQFSLSELYGEGEV</sequence>
<proteinExistence type="predicted"/>
<dbReference type="EMBL" id="FUXU01000025">
    <property type="protein sequence ID" value="SKA55152.1"/>
    <property type="molecule type" value="Genomic_DNA"/>
</dbReference>
<dbReference type="RefSeq" id="WP_078752635.1">
    <property type="nucleotide sequence ID" value="NZ_FUXU01000025.1"/>
</dbReference>
<gene>
    <name evidence="1" type="ORF">SAMN02745132_02284</name>
</gene>
<evidence type="ECO:0008006" key="3">
    <source>
        <dbReference type="Google" id="ProtNLM"/>
    </source>
</evidence>
<dbReference type="AlphaFoldDB" id="A0A1T4UQZ6"/>
<keyword evidence="2" id="KW-1185">Reference proteome</keyword>
<dbReference type="Proteomes" id="UP000190162">
    <property type="component" value="Unassembled WGS sequence"/>
</dbReference>
<evidence type="ECO:0000313" key="1">
    <source>
        <dbReference type="EMBL" id="SKA55152.1"/>
    </source>
</evidence>
<protein>
    <recommendedName>
        <fullName evidence="3">Pyocin activator protein PrtN</fullName>
    </recommendedName>
</protein>
<evidence type="ECO:0000313" key="2">
    <source>
        <dbReference type="Proteomes" id="UP000190162"/>
    </source>
</evidence>